<dbReference type="InterPro" id="IPR011707">
    <property type="entry name" value="Cu-oxidase-like_N"/>
</dbReference>
<evidence type="ECO:0000313" key="17">
    <source>
        <dbReference type="EMBL" id="PIN25286.1"/>
    </source>
</evidence>
<evidence type="ECO:0000256" key="6">
    <source>
        <dbReference type="ARBA" id="ARBA00022525"/>
    </source>
</evidence>
<comment type="similarity">
    <text evidence="3 13">Belongs to the multicopper oxidase family.</text>
</comment>
<evidence type="ECO:0000256" key="13">
    <source>
        <dbReference type="RuleBase" id="RU361119"/>
    </source>
</evidence>
<dbReference type="AlphaFoldDB" id="A0A2G9I6B1"/>
<evidence type="ECO:0000259" key="16">
    <source>
        <dbReference type="Pfam" id="PF07732"/>
    </source>
</evidence>
<gene>
    <name evidence="17" type="ORF">CDL12_01968</name>
</gene>
<dbReference type="InterPro" id="IPR011706">
    <property type="entry name" value="Cu-oxidase_C"/>
</dbReference>
<dbReference type="NCBIfam" id="TIGR03389">
    <property type="entry name" value="laccase"/>
    <property type="match status" value="1"/>
</dbReference>
<dbReference type="Gene3D" id="2.60.40.420">
    <property type="entry name" value="Cupredoxins - blue copper proteins"/>
    <property type="match status" value="3"/>
</dbReference>
<keyword evidence="9 13" id="KW-0560">Oxidoreductase</keyword>
<comment type="catalytic activity">
    <reaction evidence="1 13">
        <text>4 hydroquinone + O2 = 4 benzosemiquinone + 2 H2O</text>
        <dbReference type="Rhea" id="RHEA:11276"/>
        <dbReference type="ChEBI" id="CHEBI:15377"/>
        <dbReference type="ChEBI" id="CHEBI:15379"/>
        <dbReference type="ChEBI" id="CHEBI:17594"/>
        <dbReference type="ChEBI" id="CHEBI:17977"/>
        <dbReference type="EC" id="1.10.3.2"/>
    </reaction>
</comment>
<sequence length="543" mass="61140">MKILLLHFTFFLFLCYISTGDAMVHRYKFVLKDTQYTRLCSNKSILTVNGQFPGPTLYVNEGDTIVVDVINRASENVTIHWHGVKQPRYPWSDGPAYITQCPIQPGTRFSQKIVLSDEVGTLWWHAHSDWSRKPDAEVPIILGEWWKSDIMAVLNGFVADGGDPNISDAFLINGQPGDLYPCSRPDTFKLTVDYGKTYLIRMVNAVMNNIMFFRIANHKFTIVGSDGSYTKPFTRDYISIPPGQTIDFLLEANQQPSHYYMAARVYAIAGTSDNTTTTAIVEYSGNYSAPSSPLLPTLPALNDTASSTNFVEQLRSLGSKDHPVDVPLNVDNKFFFTLSINTFQCPPDAPCQGAQGGRFRASVNNITFVPPRIAILQAYYNRIRGVYGDDFPSKPPFRFNYTQEKMIPRDYWTPQNGTEVRVLEYNSVVEIVFQGTNLVAGIYHPMHLHGYSFYVVGSGSGNFDKDRDPLNYNLVDPPFQNTIVVPVSGWTAIRFKANNPGVWLMHCHLERHTTWGMEMAFIVKNGKGSDAKMLPPPPDMPRC</sequence>
<organism evidence="17 18">
    <name type="scientific">Handroanthus impetiginosus</name>
    <dbReference type="NCBI Taxonomy" id="429701"/>
    <lineage>
        <taxon>Eukaryota</taxon>
        <taxon>Viridiplantae</taxon>
        <taxon>Streptophyta</taxon>
        <taxon>Embryophyta</taxon>
        <taxon>Tracheophyta</taxon>
        <taxon>Spermatophyta</taxon>
        <taxon>Magnoliopsida</taxon>
        <taxon>eudicotyledons</taxon>
        <taxon>Gunneridae</taxon>
        <taxon>Pentapetalae</taxon>
        <taxon>asterids</taxon>
        <taxon>lamiids</taxon>
        <taxon>Lamiales</taxon>
        <taxon>Bignoniaceae</taxon>
        <taxon>Crescentiina</taxon>
        <taxon>Tabebuia alliance</taxon>
        <taxon>Handroanthus</taxon>
    </lineage>
</organism>
<dbReference type="Pfam" id="PF00394">
    <property type="entry name" value="Cu-oxidase"/>
    <property type="match status" value="1"/>
</dbReference>
<keyword evidence="13" id="KW-0732">Signal</keyword>
<keyword evidence="18" id="KW-1185">Reference proteome</keyword>
<comment type="function">
    <text evidence="13">Lignin degradation and detoxification of lignin-derived products.</text>
</comment>
<dbReference type="InterPro" id="IPR017761">
    <property type="entry name" value="Laccase"/>
</dbReference>
<dbReference type="InterPro" id="IPR045087">
    <property type="entry name" value="Cu-oxidase_fam"/>
</dbReference>
<dbReference type="PANTHER" id="PTHR11709">
    <property type="entry name" value="MULTI-COPPER OXIDASE"/>
    <property type="match status" value="1"/>
</dbReference>
<name>A0A2G9I6B1_9LAMI</name>
<evidence type="ECO:0000256" key="8">
    <source>
        <dbReference type="ARBA" id="ARBA00022737"/>
    </source>
</evidence>
<dbReference type="GO" id="GO:0005507">
    <property type="term" value="F:copper ion binding"/>
    <property type="evidence" value="ECO:0007669"/>
    <property type="project" value="InterPro"/>
</dbReference>
<evidence type="ECO:0000256" key="1">
    <source>
        <dbReference type="ARBA" id="ARBA00000349"/>
    </source>
</evidence>
<keyword evidence="11" id="KW-0325">Glycoprotein</keyword>
<keyword evidence="5 13" id="KW-0052">Apoplast</keyword>
<dbReference type="InterPro" id="IPR002355">
    <property type="entry name" value="Cu_oxidase_Cu_BS"/>
</dbReference>
<feature type="domain" description="Plastocyanin-like" evidence="15">
    <location>
        <begin position="390"/>
        <end position="526"/>
    </location>
</feature>
<dbReference type="CDD" id="cd13875">
    <property type="entry name" value="CuRO_2_LCC_plant"/>
    <property type="match status" value="1"/>
</dbReference>
<keyword evidence="12 13" id="KW-0439">Lignin degradation</keyword>
<dbReference type="PANTHER" id="PTHR11709:SF443">
    <property type="entry name" value="LACCASE-15"/>
    <property type="match status" value="1"/>
</dbReference>
<feature type="domain" description="Plastocyanin-like" evidence="16">
    <location>
        <begin position="32"/>
        <end position="132"/>
    </location>
</feature>
<dbReference type="PROSITE" id="PS00080">
    <property type="entry name" value="MULTICOPPER_OXIDASE2"/>
    <property type="match status" value="1"/>
</dbReference>
<keyword evidence="7 13" id="KW-0479">Metal-binding</keyword>
<evidence type="ECO:0000256" key="11">
    <source>
        <dbReference type="ARBA" id="ARBA00023180"/>
    </source>
</evidence>
<dbReference type="Proteomes" id="UP000231279">
    <property type="component" value="Unassembled WGS sequence"/>
</dbReference>
<dbReference type="SUPFAM" id="SSF49503">
    <property type="entry name" value="Cupredoxins"/>
    <property type="match status" value="3"/>
</dbReference>
<dbReference type="Pfam" id="PF07732">
    <property type="entry name" value="Cu-oxidase_3"/>
    <property type="match status" value="1"/>
</dbReference>
<comment type="cofactor">
    <cofactor evidence="13">
        <name>Cu cation</name>
        <dbReference type="ChEBI" id="CHEBI:23378"/>
    </cofactor>
    <text evidence="13">Binds 4 Cu cations per monomer.</text>
</comment>
<dbReference type="InterPro" id="IPR008972">
    <property type="entry name" value="Cupredoxin"/>
</dbReference>
<evidence type="ECO:0000259" key="15">
    <source>
        <dbReference type="Pfam" id="PF07731"/>
    </source>
</evidence>
<keyword evidence="10 13" id="KW-0186">Copper</keyword>
<evidence type="ECO:0000256" key="7">
    <source>
        <dbReference type="ARBA" id="ARBA00022723"/>
    </source>
</evidence>
<comment type="caution">
    <text evidence="17">The sequence shown here is derived from an EMBL/GenBank/DDBJ whole genome shotgun (WGS) entry which is preliminary data.</text>
</comment>
<dbReference type="EMBL" id="NKXS01000272">
    <property type="protein sequence ID" value="PIN25286.1"/>
    <property type="molecule type" value="Genomic_DNA"/>
</dbReference>
<protein>
    <recommendedName>
        <fullName evidence="4 13">Laccase</fullName>
        <ecNumber evidence="4 13">1.10.3.2</ecNumber>
    </recommendedName>
    <alternativeName>
        <fullName evidence="13">Benzenediol:oxygen oxidoreductase</fullName>
    </alternativeName>
    <alternativeName>
        <fullName evidence="13">Diphenol oxidase</fullName>
    </alternativeName>
    <alternativeName>
        <fullName evidence="13">Urishiol oxidase</fullName>
    </alternativeName>
</protein>
<feature type="domain" description="Plastocyanin-like" evidence="14">
    <location>
        <begin position="137"/>
        <end position="286"/>
    </location>
</feature>
<evidence type="ECO:0000313" key="18">
    <source>
        <dbReference type="Proteomes" id="UP000231279"/>
    </source>
</evidence>
<dbReference type="InterPro" id="IPR001117">
    <property type="entry name" value="Cu-oxidase_2nd"/>
</dbReference>
<evidence type="ECO:0000259" key="14">
    <source>
        <dbReference type="Pfam" id="PF00394"/>
    </source>
</evidence>
<proteinExistence type="inferred from homology"/>
<keyword evidence="8 13" id="KW-0677">Repeat</keyword>
<dbReference type="InterPro" id="IPR034285">
    <property type="entry name" value="CuRO_2_LCC"/>
</dbReference>
<dbReference type="GO" id="GO:0046274">
    <property type="term" value="P:lignin catabolic process"/>
    <property type="evidence" value="ECO:0007669"/>
    <property type="project" value="UniProtKB-KW"/>
</dbReference>
<comment type="subcellular location">
    <subcellularLocation>
        <location evidence="2 13">Secreted</location>
        <location evidence="2 13">Extracellular space</location>
        <location evidence="2 13">Apoplast</location>
    </subcellularLocation>
</comment>
<dbReference type="GO" id="GO:0052716">
    <property type="term" value="F:hydroquinone:oxygen oxidoreductase activity"/>
    <property type="evidence" value="ECO:0007669"/>
    <property type="project" value="UniProtKB-EC"/>
</dbReference>
<reference evidence="18" key="1">
    <citation type="journal article" date="2018" name="Gigascience">
        <title>Genome assembly of the Pink Ipe (Handroanthus impetiginosus, Bignoniaceae), a highly valued, ecologically keystone Neotropical timber forest tree.</title>
        <authorList>
            <person name="Silva-Junior O.B."/>
            <person name="Grattapaglia D."/>
            <person name="Novaes E."/>
            <person name="Collevatti R.G."/>
        </authorList>
    </citation>
    <scope>NUCLEOTIDE SEQUENCE [LARGE SCALE GENOMIC DNA]</scope>
    <source>
        <strain evidence="18">cv. UFG-1</strain>
    </source>
</reference>
<accession>A0A2G9I6B1</accession>
<dbReference type="CDD" id="cd13897">
    <property type="entry name" value="CuRO_3_LCC_plant"/>
    <property type="match status" value="1"/>
</dbReference>
<evidence type="ECO:0000256" key="10">
    <source>
        <dbReference type="ARBA" id="ARBA00023008"/>
    </source>
</evidence>
<dbReference type="PROSITE" id="PS00079">
    <property type="entry name" value="MULTICOPPER_OXIDASE1"/>
    <property type="match status" value="1"/>
</dbReference>
<dbReference type="CDD" id="cd13849">
    <property type="entry name" value="CuRO_1_LCC_plant"/>
    <property type="match status" value="1"/>
</dbReference>
<dbReference type="GO" id="GO:0048046">
    <property type="term" value="C:apoplast"/>
    <property type="evidence" value="ECO:0007669"/>
    <property type="project" value="UniProtKB-SubCell"/>
</dbReference>
<dbReference type="InterPro" id="IPR034288">
    <property type="entry name" value="CuRO_1_LCC"/>
</dbReference>
<feature type="chain" id="PRO_5013432011" description="Laccase" evidence="13">
    <location>
        <begin position="23"/>
        <end position="543"/>
    </location>
</feature>
<dbReference type="InterPro" id="IPR033138">
    <property type="entry name" value="Cu_oxidase_CS"/>
</dbReference>
<dbReference type="STRING" id="429701.A0A2G9I6B1"/>
<keyword evidence="6 13" id="KW-0964">Secreted</keyword>
<dbReference type="OrthoDB" id="2121828at2759"/>
<dbReference type="EC" id="1.10.3.2" evidence="4 13"/>
<dbReference type="Pfam" id="PF07731">
    <property type="entry name" value="Cu-oxidase_2"/>
    <property type="match status" value="1"/>
</dbReference>
<evidence type="ECO:0000256" key="3">
    <source>
        <dbReference type="ARBA" id="ARBA00010609"/>
    </source>
</evidence>
<dbReference type="InterPro" id="IPR034289">
    <property type="entry name" value="CuRO_3_LCC"/>
</dbReference>
<feature type="signal peptide" evidence="13">
    <location>
        <begin position="1"/>
        <end position="22"/>
    </location>
</feature>
<evidence type="ECO:0000256" key="5">
    <source>
        <dbReference type="ARBA" id="ARBA00022523"/>
    </source>
</evidence>
<evidence type="ECO:0000256" key="9">
    <source>
        <dbReference type="ARBA" id="ARBA00023002"/>
    </source>
</evidence>
<evidence type="ECO:0000256" key="12">
    <source>
        <dbReference type="ARBA" id="ARBA00023185"/>
    </source>
</evidence>
<evidence type="ECO:0000256" key="4">
    <source>
        <dbReference type="ARBA" id="ARBA00012297"/>
    </source>
</evidence>
<evidence type="ECO:0000256" key="2">
    <source>
        <dbReference type="ARBA" id="ARBA00004271"/>
    </source>
</evidence>